<dbReference type="EMBL" id="CAJVQC010028219">
    <property type="protein sequence ID" value="CAG8738934.1"/>
    <property type="molecule type" value="Genomic_DNA"/>
</dbReference>
<organism evidence="1 2">
    <name type="scientific">Racocetra persica</name>
    <dbReference type="NCBI Taxonomy" id="160502"/>
    <lineage>
        <taxon>Eukaryota</taxon>
        <taxon>Fungi</taxon>
        <taxon>Fungi incertae sedis</taxon>
        <taxon>Mucoromycota</taxon>
        <taxon>Glomeromycotina</taxon>
        <taxon>Glomeromycetes</taxon>
        <taxon>Diversisporales</taxon>
        <taxon>Gigasporaceae</taxon>
        <taxon>Racocetra</taxon>
    </lineage>
</organism>
<protein>
    <submittedName>
        <fullName evidence="1">23550_t:CDS:1</fullName>
    </submittedName>
</protein>
<comment type="caution">
    <text evidence="1">The sequence shown here is derived from an EMBL/GenBank/DDBJ whole genome shotgun (WGS) entry which is preliminary data.</text>
</comment>
<evidence type="ECO:0000313" key="1">
    <source>
        <dbReference type="EMBL" id="CAG8738934.1"/>
    </source>
</evidence>
<dbReference type="Proteomes" id="UP000789920">
    <property type="component" value="Unassembled WGS sequence"/>
</dbReference>
<gene>
    <name evidence="1" type="ORF">RPERSI_LOCUS12955</name>
</gene>
<reference evidence="1" key="1">
    <citation type="submission" date="2021-06" db="EMBL/GenBank/DDBJ databases">
        <authorList>
            <person name="Kallberg Y."/>
            <person name="Tangrot J."/>
            <person name="Rosling A."/>
        </authorList>
    </citation>
    <scope>NUCLEOTIDE SEQUENCE</scope>
    <source>
        <strain evidence="1">MA461A</strain>
    </source>
</reference>
<accession>A0ACA9Q5T6</accession>
<proteinExistence type="predicted"/>
<name>A0ACA9Q5T6_9GLOM</name>
<evidence type="ECO:0000313" key="2">
    <source>
        <dbReference type="Proteomes" id="UP000789920"/>
    </source>
</evidence>
<feature type="non-terminal residue" evidence="1">
    <location>
        <position position="1"/>
    </location>
</feature>
<sequence length="132" mass="15346">DVQCCFESIDQKRVLEIVKDILKESYYAIHKYDVVCQKGSTIYSFYKYYADSTDDFPNFPIFVRESAQKIPNSVFIDHIKESYLDREVILDLLEKHIKFVLTQLIDLPRGPFGISLFAIDQKKSPASSQLPK</sequence>
<keyword evidence="2" id="KW-1185">Reference proteome</keyword>